<dbReference type="GO" id="GO:0003723">
    <property type="term" value="F:RNA binding"/>
    <property type="evidence" value="ECO:0007669"/>
    <property type="project" value="TreeGrafter"/>
</dbReference>
<dbReference type="GO" id="GO:0003735">
    <property type="term" value="F:structural constituent of ribosome"/>
    <property type="evidence" value="ECO:0007669"/>
    <property type="project" value="InterPro"/>
</dbReference>
<keyword evidence="3 4" id="KW-0687">Ribonucleoprotein</keyword>
<name>A0A1G2QJA4_9BACT</name>
<dbReference type="GO" id="GO:0006412">
    <property type="term" value="P:translation"/>
    <property type="evidence" value="ECO:0007669"/>
    <property type="project" value="InterPro"/>
</dbReference>
<dbReference type="PANTHER" id="PTHR21569:SF1">
    <property type="entry name" value="SMALL RIBOSOMAL SUBUNIT PROTEIN US9M"/>
    <property type="match status" value="1"/>
</dbReference>
<feature type="region of interest" description="Disordered" evidence="6">
    <location>
        <begin position="114"/>
        <end position="142"/>
    </location>
</feature>
<evidence type="ECO:0000313" key="8">
    <source>
        <dbReference type="Proteomes" id="UP000177090"/>
    </source>
</evidence>
<dbReference type="GO" id="GO:0015935">
    <property type="term" value="C:small ribosomal subunit"/>
    <property type="evidence" value="ECO:0007669"/>
    <property type="project" value="TreeGrafter"/>
</dbReference>
<evidence type="ECO:0000256" key="6">
    <source>
        <dbReference type="SAM" id="MobiDB-lite"/>
    </source>
</evidence>
<evidence type="ECO:0000256" key="4">
    <source>
        <dbReference type="RuleBase" id="RU003815"/>
    </source>
</evidence>
<evidence type="ECO:0000256" key="2">
    <source>
        <dbReference type="ARBA" id="ARBA00022980"/>
    </source>
</evidence>
<dbReference type="InterPro" id="IPR014721">
    <property type="entry name" value="Ribsml_uS5_D2-typ_fold_subgr"/>
</dbReference>
<sequence length="142" mass="15971">MQKKEITGEEIKATRYSEGVGRRKTAVARVRIGEGAKQFFEVNEHSLDEYFKTEGLRLTARKPLATEGITGKYYVSVRVRGGGIHAQADAVALGLSRALIVREAQMKPALKKAKLLTSDSRQKERRKFGLKKARKAPQWSKR</sequence>
<dbReference type="PROSITE" id="PS00360">
    <property type="entry name" value="RIBOSOMAL_S9"/>
    <property type="match status" value="1"/>
</dbReference>
<gene>
    <name evidence="7" type="ORF">A2569_00430</name>
</gene>
<dbReference type="FunFam" id="3.30.230.10:FF:000001">
    <property type="entry name" value="30S ribosomal protein S9"/>
    <property type="match status" value="1"/>
</dbReference>
<evidence type="ECO:0000256" key="3">
    <source>
        <dbReference type="ARBA" id="ARBA00023274"/>
    </source>
</evidence>
<dbReference type="InterPro" id="IPR000754">
    <property type="entry name" value="Ribosomal_uS9"/>
</dbReference>
<dbReference type="Proteomes" id="UP000177090">
    <property type="component" value="Unassembled WGS sequence"/>
</dbReference>
<dbReference type="NCBIfam" id="NF001099">
    <property type="entry name" value="PRK00132.1"/>
    <property type="match status" value="1"/>
</dbReference>
<comment type="caution">
    <text evidence="7">The sequence shown here is derived from an EMBL/GenBank/DDBJ whole genome shotgun (WGS) entry which is preliminary data.</text>
</comment>
<reference evidence="7 8" key="1">
    <citation type="journal article" date="2016" name="Nat. Commun.">
        <title>Thousands of microbial genomes shed light on interconnected biogeochemical processes in an aquifer system.</title>
        <authorList>
            <person name="Anantharaman K."/>
            <person name="Brown C.T."/>
            <person name="Hug L.A."/>
            <person name="Sharon I."/>
            <person name="Castelle C.J."/>
            <person name="Probst A.J."/>
            <person name="Thomas B.C."/>
            <person name="Singh A."/>
            <person name="Wilkins M.J."/>
            <person name="Karaoz U."/>
            <person name="Brodie E.L."/>
            <person name="Williams K.H."/>
            <person name="Hubbard S.S."/>
            <person name="Banfield J.F."/>
        </authorList>
    </citation>
    <scope>NUCLEOTIDE SEQUENCE [LARGE SCALE GENOMIC DNA]</scope>
</reference>
<dbReference type="InterPro" id="IPR023035">
    <property type="entry name" value="Ribosomal_uS9_bac/plastid"/>
</dbReference>
<evidence type="ECO:0000256" key="5">
    <source>
        <dbReference type="RuleBase" id="RU003816"/>
    </source>
</evidence>
<evidence type="ECO:0000313" key="7">
    <source>
        <dbReference type="EMBL" id="OHA60734.1"/>
    </source>
</evidence>
<dbReference type="Pfam" id="PF00380">
    <property type="entry name" value="Ribosomal_S9"/>
    <property type="match status" value="1"/>
</dbReference>
<dbReference type="InterPro" id="IPR020574">
    <property type="entry name" value="Ribosomal_uS9_CS"/>
</dbReference>
<dbReference type="STRING" id="1802440.A2569_00430"/>
<accession>A0A1G2QJA4</accession>
<dbReference type="EMBL" id="MHTL01000010">
    <property type="protein sequence ID" value="OHA60734.1"/>
    <property type="molecule type" value="Genomic_DNA"/>
</dbReference>
<dbReference type="GO" id="GO:0005737">
    <property type="term" value="C:cytoplasm"/>
    <property type="evidence" value="ECO:0007669"/>
    <property type="project" value="UniProtKB-ARBA"/>
</dbReference>
<organism evidence="7 8">
    <name type="scientific">Candidatus Vogelbacteria bacterium RIFOXYD1_FULL_51_18</name>
    <dbReference type="NCBI Taxonomy" id="1802440"/>
    <lineage>
        <taxon>Bacteria</taxon>
        <taxon>Candidatus Vogeliibacteriota</taxon>
    </lineage>
</organism>
<comment type="similarity">
    <text evidence="1 4">Belongs to the universal ribosomal protein uS9 family.</text>
</comment>
<dbReference type="Gene3D" id="3.30.230.10">
    <property type="match status" value="1"/>
</dbReference>
<proteinExistence type="inferred from homology"/>
<dbReference type="InterPro" id="IPR020568">
    <property type="entry name" value="Ribosomal_Su5_D2-typ_SF"/>
</dbReference>
<evidence type="ECO:0000256" key="1">
    <source>
        <dbReference type="ARBA" id="ARBA00005251"/>
    </source>
</evidence>
<dbReference type="AlphaFoldDB" id="A0A1G2QJA4"/>
<keyword evidence="2 4" id="KW-0689">Ribosomal protein</keyword>
<feature type="compositionally biased region" description="Basic residues" evidence="6">
    <location>
        <begin position="123"/>
        <end position="142"/>
    </location>
</feature>
<dbReference type="PANTHER" id="PTHR21569">
    <property type="entry name" value="RIBOSOMAL PROTEIN S9"/>
    <property type="match status" value="1"/>
</dbReference>
<protein>
    <recommendedName>
        <fullName evidence="5">30S ribosomal protein S9</fullName>
    </recommendedName>
</protein>
<dbReference type="SUPFAM" id="SSF54211">
    <property type="entry name" value="Ribosomal protein S5 domain 2-like"/>
    <property type="match status" value="1"/>
</dbReference>